<dbReference type="Ensembl" id="ENSPNAT00000054603.1">
    <property type="protein sequence ID" value="ENSPNAP00000056698.1"/>
    <property type="gene ID" value="ENSPNAG00000012760.2"/>
</dbReference>
<dbReference type="FunFam" id="1.25.40.1040:FF:000004">
    <property type="entry name" value="N-alpha-acetyltransferase 25, NatB auxiliary subunit"/>
    <property type="match status" value="1"/>
</dbReference>
<evidence type="ECO:0000313" key="13">
    <source>
        <dbReference type="Proteomes" id="UP001501920"/>
    </source>
</evidence>
<evidence type="ECO:0000256" key="11">
    <source>
        <dbReference type="ARBA" id="ARBA00081844"/>
    </source>
</evidence>
<comment type="subunit">
    <text evidence="6">Component of the N-terminal acetyltransferase B (NatB) complex which is composed of NAA20 and NAA25.</text>
</comment>
<evidence type="ECO:0000256" key="2">
    <source>
        <dbReference type="ARBA" id="ARBA00006298"/>
    </source>
</evidence>
<reference evidence="12" key="2">
    <citation type="submission" date="2025-08" db="UniProtKB">
        <authorList>
            <consortium name="Ensembl"/>
        </authorList>
    </citation>
    <scope>IDENTIFICATION</scope>
</reference>
<dbReference type="Gene3D" id="1.25.40.1040">
    <property type="match status" value="1"/>
</dbReference>
<comment type="function">
    <text evidence="7">Non-catalytic subunit of the NatB complex which catalyzes acetylation of the N-terminal methionine residues of peptides beginning with Met-Asp, Met-Glu, Met-Asn and Met-Gln. May play a role in normal cell-cycle progression.</text>
</comment>
<keyword evidence="3" id="KW-0963">Cytoplasm</keyword>
<dbReference type="Proteomes" id="UP001501920">
    <property type="component" value="Chromosome 18"/>
</dbReference>
<evidence type="ECO:0000256" key="1">
    <source>
        <dbReference type="ARBA" id="ARBA00004496"/>
    </source>
</evidence>
<dbReference type="SUPFAM" id="SSF48452">
    <property type="entry name" value="TPR-like"/>
    <property type="match status" value="1"/>
</dbReference>
<organism evidence="12 13">
    <name type="scientific">Pygocentrus nattereri</name>
    <name type="common">Red-bellied piranha</name>
    <dbReference type="NCBI Taxonomy" id="42514"/>
    <lineage>
        <taxon>Eukaryota</taxon>
        <taxon>Metazoa</taxon>
        <taxon>Chordata</taxon>
        <taxon>Craniata</taxon>
        <taxon>Vertebrata</taxon>
        <taxon>Euteleostomi</taxon>
        <taxon>Actinopterygii</taxon>
        <taxon>Neopterygii</taxon>
        <taxon>Teleostei</taxon>
        <taxon>Ostariophysi</taxon>
        <taxon>Characiformes</taxon>
        <taxon>Characoidei</taxon>
        <taxon>Pygocentrus</taxon>
    </lineage>
</organism>
<proteinExistence type="inferred from homology"/>
<protein>
    <recommendedName>
        <fullName evidence="8">N-alpha-acetyltransferase 25, NatB auxiliary subunit</fullName>
    </recommendedName>
    <alternativeName>
        <fullName evidence="11">Mitochondrial distribution and morphology protein 20</fullName>
    </alternativeName>
    <alternativeName>
        <fullName evidence="10">N-terminal acetyltransferase B complex subunit MDM20</fullName>
    </alternativeName>
    <alternativeName>
        <fullName evidence="9">N-terminal acetyltransferase B complex subunit NAA25</fullName>
    </alternativeName>
</protein>
<evidence type="ECO:0000256" key="8">
    <source>
        <dbReference type="ARBA" id="ARBA00073376"/>
    </source>
</evidence>
<evidence type="ECO:0000256" key="5">
    <source>
        <dbReference type="ARBA" id="ARBA00022803"/>
    </source>
</evidence>
<dbReference type="GO" id="GO:0031416">
    <property type="term" value="C:NatB complex"/>
    <property type="evidence" value="ECO:0007669"/>
    <property type="project" value="TreeGrafter"/>
</dbReference>
<evidence type="ECO:0000256" key="6">
    <source>
        <dbReference type="ARBA" id="ARBA00038748"/>
    </source>
</evidence>
<evidence type="ECO:0000256" key="7">
    <source>
        <dbReference type="ARBA" id="ARBA00057542"/>
    </source>
</evidence>
<dbReference type="InterPro" id="IPR011990">
    <property type="entry name" value="TPR-like_helical_dom_sf"/>
</dbReference>
<sequence>MAARGHVQDPNDRRLRPIYDYLDNGNNKMAIQQADKLLKKHRDLHCAKVLKAIGLQRTGKQDEAFTLAQEVANLEPTDDNSLQALTILYREMHRPELVTKLYEAAVRKVPTSEEYHSHLFMAYARVGEYKKMQQAGMALYKIVPKNPYYFWSVMSLVMQAISAQDEKLSHTMFLPLAERMVEKMVKEEKIEAEAEVQLYFMILERLGKYVEALEVVRGQLGEKLTSELQSRENKCMLLYHQLKHWPECNALSCKLLLKNPDDWQFYLSYFDSLFHLIDQSWTPPEEGDHCTEGEVHCSVSQAISFVEERLAAEEAKESRPLRGPYLARLELIRRLRQRSCSEEQQLGEPLELMFQYFVKFGDKPCCITDLKVFLELLMPDQYVQFINRLTEAVPLGEAGEDDVALPGDTRALQRHLCVAQLGRCLGLQHALDTDGKLALIRELKIHYHHGLQFGNEQMLWQCLGLLEEGLSHSPSNAQFKLLLLLLFCRLGAFEPVVDLYSSLDAKHVQHDTIGQLFHRQCFFIQTRKMNRLNNSLHFAQVRTERMLLDLYLEADISSTLEESVKSMSLCPEEDDIPWDNIRDNRDLTVFVSWNPKDRQLNEEHRQRSVEEEALWLKIRSVTLRLVGCLSGLCHPPSVRNSEKTTENGVAAKPSTLQPLLSQMESTLSQAAQFTERHSQYPILGPPSTRLAQALASGSCQCQLSALQLPIHLQELEAAGLDQSAELQAQISNLFKSLTVQLQDTLNKCKGDLLEVKDGRCKAQPSLLENLVYFVETICVVLWVSCFSLEFTSSLQSLLSQALEHIKGQESHLTALKMESLSLEGLSQTEEEGAFTKTVMDKVQSSYLRSLQEIGDLLRKRVDTLKSLKI</sequence>
<evidence type="ECO:0000313" key="12">
    <source>
        <dbReference type="Ensembl" id="ENSPNAP00000056698.1"/>
    </source>
</evidence>
<comment type="subcellular location">
    <subcellularLocation>
        <location evidence="1">Cytoplasm</location>
    </subcellularLocation>
</comment>
<evidence type="ECO:0000256" key="9">
    <source>
        <dbReference type="ARBA" id="ARBA00076058"/>
    </source>
</evidence>
<keyword evidence="4" id="KW-0677">Repeat</keyword>
<evidence type="ECO:0000256" key="3">
    <source>
        <dbReference type="ARBA" id="ARBA00022490"/>
    </source>
</evidence>
<gene>
    <name evidence="12" type="primary">NAA25</name>
</gene>
<reference evidence="12" key="3">
    <citation type="submission" date="2025-09" db="UniProtKB">
        <authorList>
            <consortium name="Ensembl"/>
        </authorList>
    </citation>
    <scope>IDENTIFICATION</scope>
</reference>
<dbReference type="PANTHER" id="PTHR22767">
    <property type="entry name" value="N-TERMINAL ACETYLTRANSFERASE-RELATED"/>
    <property type="match status" value="1"/>
</dbReference>
<keyword evidence="5" id="KW-0802">TPR repeat</keyword>
<evidence type="ECO:0000256" key="4">
    <source>
        <dbReference type="ARBA" id="ARBA00022737"/>
    </source>
</evidence>
<reference evidence="12 13" key="1">
    <citation type="submission" date="2020-10" db="EMBL/GenBank/DDBJ databases">
        <title>Pygocentrus nattereri (red-bellied piranha) genome, fPygNat1, primary haplotype.</title>
        <authorList>
            <person name="Myers G."/>
            <person name="Meyer A."/>
            <person name="Karagic N."/>
            <person name="Pippel M."/>
            <person name="Winkler S."/>
            <person name="Tracey A."/>
            <person name="Wood J."/>
            <person name="Formenti G."/>
            <person name="Howe K."/>
            <person name="Fedrigo O."/>
            <person name="Jarvis E.D."/>
        </authorList>
    </citation>
    <scope>NUCLEOTIDE SEQUENCE [LARGE SCALE GENOMIC DNA]</scope>
</reference>
<dbReference type="PANTHER" id="PTHR22767:SF3">
    <property type="entry name" value="N-ALPHA-ACETYLTRANSFERASE 25, NATB AUXILIARY SUBUNIT"/>
    <property type="match status" value="1"/>
</dbReference>
<keyword evidence="13" id="KW-1185">Reference proteome</keyword>
<dbReference type="GeneTree" id="ENSGT00950000183174"/>
<evidence type="ECO:0000256" key="10">
    <source>
        <dbReference type="ARBA" id="ARBA00079375"/>
    </source>
</evidence>
<dbReference type="AlphaFoldDB" id="A0AAR2JXA4"/>
<name>A0AAR2JXA4_PYGNA</name>
<comment type="similarity">
    <text evidence="2">Belongs to the MDM20/NAA25 family.</text>
</comment>
<accession>A0AAR2JXA4</accession>
<dbReference type="InterPro" id="IPR019183">
    <property type="entry name" value="NAA25_NatB_aux_su"/>
</dbReference>
<dbReference type="Pfam" id="PF09797">
    <property type="entry name" value="NatB_MDM20"/>
    <property type="match status" value="2"/>
</dbReference>